<reference evidence="3" key="1">
    <citation type="journal article" date="2019" name="Int. J. Syst. Evol. Microbiol.">
        <title>The Global Catalogue of Microorganisms (GCM) 10K type strain sequencing project: providing services to taxonomists for standard genome sequencing and annotation.</title>
        <authorList>
            <consortium name="The Broad Institute Genomics Platform"/>
            <consortium name="The Broad Institute Genome Sequencing Center for Infectious Disease"/>
            <person name="Wu L."/>
            <person name="Ma J."/>
        </authorList>
    </citation>
    <scope>NUCLEOTIDE SEQUENCE [LARGE SCALE GENOMIC DNA]</scope>
    <source>
        <strain evidence="3">NBRC 112299</strain>
    </source>
</reference>
<accession>A0ABQ6IHD8</accession>
<gene>
    <name evidence="2" type="ORF">GCM10025876_35020</name>
</gene>
<evidence type="ECO:0000256" key="1">
    <source>
        <dbReference type="SAM" id="Phobius"/>
    </source>
</evidence>
<evidence type="ECO:0000313" key="2">
    <source>
        <dbReference type="EMBL" id="GMA37298.1"/>
    </source>
</evidence>
<keyword evidence="3" id="KW-1185">Reference proteome</keyword>
<keyword evidence="1" id="KW-1133">Transmembrane helix</keyword>
<dbReference type="RefSeq" id="WP_284329049.1">
    <property type="nucleotide sequence ID" value="NZ_BSUN01000001.1"/>
</dbReference>
<feature type="transmembrane region" description="Helical" evidence="1">
    <location>
        <begin position="90"/>
        <end position="111"/>
    </location>
</feature>
<comment type="caution">
    <text evidence="2">The sequence shown here is derived from an EMBL/GenBank/DDBJ whole genome shotgun (WGS) entry which is preliminary data.</text>
</comment>
<organism evidence="2 3">
    <name type="scientific">Demequina litorisediminis</name>
    <dbReference type="NCBI Taxonomy" id="1849022"/>
    <lineage>
        <taxon>Bacteria</taxon>
        <taxon>Bacillati</taxon>
        <taxon>Actinomycetota</taxon>
        <taxon>Actinomycetes</taxon>
        <taxon>Micrococcales</taxon>
        <taxon>Demequinaceae</taxon>
        <taxon>Demequina</taxon>
    </lineage>
</organism>
<name>A0ABQ6IHD8_9MICO</name>
<dbReference type="EMBL" id="BSUN01000001">
    <property type="protein sequence ID" value="GMA37298.1"/>
    <property type="molecule type" value="Genomic_DNA"/>
</dbReference>
<dbReference type="Proteomes" id="UP001157125">
    <property type="component" value="Unassembled WGS sequence"/>
</dbReference>
<keyword evidence="1" id="KW-0812">Transmembrane</keyword>
<feature type="transmembrane region" description="Helical" evidence="1">
    <location>
        <begin position="274"/>
        <end position="295"/>
    </location>
</feature>
<sequence length="303" mass="31555">MAHKDASIAAGHGTLWTVDTALVAKHRAPMGASALQPDEDGATESMRVARLVPLVRRSRRSAARTLRGWGLVWLIGLVAGGQIWADDPDWLPLAVIAVTVTMIVPGMVLALTAPPARVTVLPLEVIRDRVDADGLHAVELRDVDGSTVSLTTTPPLATMLLLASDDETAPLMSAPSGGAVWGVSAAEHRRERTADDLLAAPALVNPAFPSEHYEGPAVAALLERAASVAGVSVEEVAARAAALVPAAAEDVLESRGDVDAAIALHTRRGATQSCAWAILAPAVIAVCVSVLAPYVEFAWPWAS</sequence>
<feature type="transmembrane region" description="Helical" evidence="1">
    <location>
        <begin position="66"/>
        <end position="84"/>
    </location>
</feature>
<keyword evidence="1" id="KW-0472">Membrane</keyword>
<evidence type="ECO:0000313" key="3">
    <source>
        <dbReference type="Proteomes" id="UP001157125"/>
    </source>
</evidence>
<proteinExistence type="predicted"/>
<protein>
    <submittedName>
        <fullName evidence="2">Uncharacterized protein</fullName>
    </submittedName>
</protein>